<accession>A0A498HD46</accession>
<evidence type="ECO:0000256" key="1">
    <source>
        <dbReference type="SAM" id="Phobius"/>
    </source>
</evidence>
<gene>
    <name evidence="2" type="ORF">DVH24_027512</name>
</gene>
<dbReference type="EMBL" id="RDQH01000343">
    <property type="protein sequence ID" value="RXH67365.1"/>
    <property type="molecule type" value="Genomic_DNA"/>
</dbReference>
<comment type="caution">
    <text evidence="2">The sequence shown here is derived from an EMBL/GenBank/DDBJ whole genome shotgun (WGS) entry which is preliminary data.</text>
</comment>
<sequence>MPVFSTNLYFLGLKPITQLGFLENIIYRKQLKVLVWEEDDTHLGRSVPMVVPFSMELSIAPIPLIICGFLTMPFSKAIQKFQS</sequence>
<keyword evidence="1" id="KW-1133">Transmembrane helix</keyword>
<proteinExistence type="predicted"/>
<organism evidence="2 3">
    <name type="scientific">Malus domestica</name>
    <name type="common">Apple</name>
    <name type="synonym">Pyrus malus</name>
    <dbReference type="NCBI Taxonomy" id="3750"/>
    <lineage>
        <taxon>Eukaryota</taxon>
        <taxon>Viridiplantae</taxon>
        <taxon>Streptophyta</taxon>
        <taxon>Embryophyta</taxon>
        <taxon>Tracheophyta</taxon>
        <taxon>Spermatophyta</taxon>
        <taxon>Magnoliopsida</taxon>
        <taxon>eudicotyledons</taxon>
        <taxon>Gunneridae</taxon>
        <taxon>Pentapetalae</taxon>
        <taxon>rosids</taxon>
        <taxon>fabids</taxon>
        <taxon>Rosales</taxon>
        <taxon>Rosaceae</taxon>
        <taxon>Amygdaloideae</taxon>
        <taxon>Maleae</taxon>
        <taxon>Malus</taxon>
    </lineage>
</organism>
<feature type="transmembrane region" description="Helical" evidence="1">
    <location>
        <begin position="53"/>
        <end position="74"/>
    </location>
</feature>
<name>A0A498HD46_MALDO</name>
<dbReference type="AlphaFoldDB" id="A0A498HD46"/>
<keyword evidence="3" id="KW-1185">Reference proteome</keyword>
<reference evidence="2 3" key="1">
    <citation type="submission" date="2018-10" db="EMBL/GenBank/DDBJ databases">
        <title>A high-quality apple genome assembly.</title>
        <authorList>
            <person name="Hu J."/>
        </authorList>
    </citation>
    <scope>NUCLEOTIDE SEQUENCE [LARGE SCALE GENOMIC DNA]</scope>
    <source>
        <strain evidence="3">cv. HFTH1</strain>
        <tissue evidence="2">Young leaf</tissue>
    </source>
</reference>
<dbReference type="Proteomes" id="UP000290289">
    <property type="component" value="Chromosome 17"/>
</dbReference>
<keyword evidence="1" id="KW-0812">Transmembrane</keyword>
<evidence type="ECO:0000313" key="3">
    <source>
        <dbReference type="Proteomes" id="UP000290289"/>
    </source>
</evidence>
<keyword evidence="1" id="KW-0472">Membrane</keyword>
<evidence type="ECO:0000313" key="2">
    <source>
        <dbReference type="EMBL" id="RXH67365.1"/>
    </source>
</evidence>
<protein>
    <submittedName>
        <fullName evidence="2">Uncharacterized protein</fullName>
    </submittedName>
</protein>